<sequence length="51" mass="5580">MPDPAAAPDPTRTNPATPGWIRLGYERTSDCGDLDLRWLALAKEKGEGRRG</sequence>
<dbReference type="Proteomes" id="UP000000763">
    <property type="component" value="Chromosome 7"/>
</dbReference>
<reference evidence="3" key="2">
    <citation type="submission" date="2003-01" db="EMBL/GenBank/DDBJ databases">
        <title>Oryza sativa nipponbare(GA3) genomic DNA, chromosome 7, BAC clone:B1157F01.</title>
        <authorList>
            <person name="Sasaki T."/>
            <person name="Matsumoto T."/>
            <person name="Katayose Y."/>
        </authorList>
    </citation>
    <scope>NUCLEOTIDE SEQUENCE</scope>
</reference>
<evidence type="ECO:0000256" key="1">
    <source>
        <dbReference type="SAM" id="MobiDB-lite"/>
    </source>
</evidence>
<evidence type="ECO:0000313" key="3">
    <source>
        <dbReference type="EMBL" id="BAD31898.1"/>
    </source>
</evidence>
<reference evidence="4" key="3">
    <citation type="journal article" date="2005" name="Nature">
        <title>The map-based sequence of the rice genome.</title>
        <authorList>
            <consortium name="International rice genome sequencing project (IRGSP)"/>
            <person name="Matsumoto T."/>
            <person name="Wu J."/>
            <person name="Kanamori H."/>
            <person name="Katayose Y."/>
            <person name="Fujisawa M."/>
            <person name="Namiki N."/>
            <person name="Mizuno H."/>
            <person name="Yamamoto K."/>
            <person name="Antonio B.A."/>
            <person name="Baba T."/>
            <person name="Sakata K."/>
            <person name="Nagamura Y."/>
            <person name="Aoki H."/>
            <person name="Arikawa K."/>
            <person name="Arita K."/>
            <person name="Bito T."/>
            <person name="Chiden Y."/>
            <person name="Fujitsuka N."/>
            <person name="Fukunaka R."/>
            <person name="Hamada M."/>
            <person name="Harada C."/>
            <person name="Hayashi A."/>
            <person name="Hijishita S."/>
            <person name="Honda M."/>
            <person name="Hosokawa S."/>
            <person name="Ichikawa Y."/>
            <person name="Idonuma A."/>
            <person name="Iijima M."/>
            <person name="Ikeda M."/>
            <person name="Ikeno M."/>
            <person name="Ito K."/>
            <person name="Ito S."/>
            <person name="Ito T."/>
            <person name="Ito Y."/>
            <person name="Ito Y."/>
            <person name="Iwabuchi A."/>
            <person name="Kamiya K."/>
            <person name="Karasawa W."/>
            <person name="Kurita K."/>
            <person name="Katagiri S."/>
            <person name="Kikuta A."/>
            <person name="Kobayashi H."/>
            <person name="Kobayashi N."/>
            <person name="Machita K."/>
            <person name="Maehara T."/>
            <person name="Masukawa M."/>
            <person name="Mizubayashi T."/>
            <person name="Mukai Y."/>
            <person name="Nagasaki H."/>
            <person name="Nagata Y."/>
            <person name="Naito S."/>
            <person name="Nakashima M."/>
            <person name="Nakama Y."/>
            <person name="Nakamichi Y."/>
            <person name="Nakamura M."/>
            <person name="Meguro A."/>
            <person name="Negishi M."/>
            <person name="Ohta I."/>
            <person name="Ohta T."/>
            <person name="Okamoto M."/>
            <person name="Ono N."/>
            <person name="Saji S."/>
            <person name="Sakaguchi M."/>
            <person name="Sakai K."/>
            <person name="Shibata M."/>
            <person name="Shimokawa T."/>
            <person name="Song J."/>
            <person name="Takazaki Y."/>
            <person name="Terasawa K."/>
            <person name="Tsugane M."/>
            <person name="Tsuji K."/>
            <person name="Ueda S."/>
            <person name="Waki K."/>
            <person name="Yamagata H."/>
            <person name="Yamamoto M."/>
            <person name="Yamamoto S."/>
            <person name="Yamane H."/>
            <person name="Yoshiki S."/>
            <person name="Yoshihara R."/>
            <person name="Yukawa K."/>
            <person name="Zhong H."/>
            <person name="Yano M."/>
            <person name="Yuan Q."/>
            <person name="Ouyang S."/>
            <person name="Liu J."/>
            <person name="Jones K.M."/>
            <person name="Gansberger K."/>
            <person name="Moffat K."/>
            <person name="Hill J."/>
            <person name="Bera J."/>
            <person name="Fadrosh D."/>
            <person name="Jin S."/>
            <person name="Johri S."/>
            <person name="Kim M."/>
            <person name="Overton L."/>
            <person name="Reardon M."/>
            <person name="Tsitrin T."/>
            <person name="Vuong H."/>
            <person name="Weaver B."/>
            <person name="Ciecko A."/>
            <person name="Tallon L."/>
            <person name="Jackson J."/>
            <person name="Pai G."/>
            <person name="Aken S.V."/>
            <person name="Utterback T."/>
            <person name="Reidmuller S."/>
            <person name="Feldblyum T."/>
            <person name="Hsiao J."/>
            <person name="Zismann V."/>
            <person name="Iobst S."/>
            <person name="de Vazeille A.R."/>
            <person name="Buell C.R."/>
            <person name="Ying K."/>
            <person name="Li Y."/>
            <person name="Lu T."/>
            <person name="Huang Y."/>
            <person name="Zhao Q."/>
            <person name="Feng Q."/>
            <person name="Zhang L."/>
            <person name="Zhu J."/>
            <person name="Weng Q."/>
            <person name="Mu J."/>
            <person name="Lu Y."/>
            <person name="Fan D."/>
            <person name="Liu Y."/>
            <person name="Guan J."/>
            <person name="Zhang Y."/>
            <person name="Yu S."/>
            <person name="Liu X."/>
            <person name="Zhang Y."/>
            <person name="Hong G."/>
            <person name="Han B."/>
            <person name="Choisne N."/>
            <person name="Demange N."/>
            <person name="Orjeda G."/>
            <person name="Samain S."/>
            <person name="Cattolico L."/>
            <person name="Pelletier E."/>
            <person name="Couloux A."/>
            <person name="Segurens B."/>
            <person name="Wincker P."/>
            <person name="D'Hont A."/>
            <person name="Scarpelli C."/>
            <person name="Weissenbach J."/>
            <person name="Salanoubat M."/>
            <person name="Quetier F."/>
            <person name="Yu Y."/>
            <person name="Kim H.R."/>
            <person name="Rambo T."/>
            <person name="Currie J."/>
            <person name="Collura K."/>
            <person name="Luo M."/>
            <person name="Yang T."/>
            <person name="Ammiraju J.S.S."/>
            <person name="Engler F."/>
            <person name="Soderlund C."/>
            <person name="Wing R.A."/>
            <person name="Palmer L.E."/>
            <person name="de la Bastide M."/>
            <person name="Spiegel L."/>
            <person name="Nascimento L."/>
            <person name="Zutavern T."/>
            <person name="O'Shaughnessy A."/>
            <person name="Dike S."/>
            <person name="Dedhia N."/>
            <person name="Preston R."/>
            <person name="Balija V."/>
            <person name="McCombie W.R."/>
            <person name="Chow T."/>
            <person name="Chen H."/>
            <person name="Chung M."/>
            <person name="Chen C."/>
            <person name="Shaw J."/>
            <person name="Wu H."/>
            <person name="Hsiao K."/>
            <person name="Chao Y."/>
            <person name="Chu M."/>
            <person name="Cheng C."/>
            <person name="Hour A."/>
            <person name="Lee P."/>
            <person name="Lin S."/>
            <person name="Lin Y."/>
            <person name="Liou J."/>
            <person name="Liu S."/>
            <person name="Hsing Y."/>
            <person name="Raghuvanshi S."/>
            <person name="Mohanty A."/>
            <person name="Bharti A.K."/>
            <person name="Gaur A."/>
            <person name="Gupta V."/>
            <person name="Kumar D."/>
            <person name="Ravi V."/>
            <person name="Vij S."/>
            <person name="Kapur A."/>
            <person name="Khurana P."/>
            <person name="Khurana P."/>
            <person name="Khurana J.P."/>
            <person name="Tyagi A.K."/>
            <person name="Gaikwad K."/>
            <person name="Singh A."/>
            <person name="Dalal V."/>
            <person name="Srivastava S."/>
            <person name="Dixit A."/>
            <person name="Pal A.K."/>
            <person name="Ghazi I.A."/>
            <person name="Yadav M."/>
            <person name="Pandit A."/>
            <person name="Bhargava A."/>
            <person name="Sureshbabu K."/>
            <person name="Batra K."/>
            <person name="Sharma T.R."/>
            <person name="Mohapatra T."/>
            <person name="Singh N.K."/>
            <person name="Messing J."/>
            <person name="Nelson A.B."/>
            <person name="Fuks G."/>
            <person name="Kavchok S."/>
            <person name="Keizer G."/>
            <person name="Linton E."/>
            <person name="Llaca V."/>
            <person name="Song R."/>
            <person name="Tanyolac B."/>
            <person name="Young S."/>
            <person name="Ho-Il K."/>
            <person name="Hahn J.H."/>
            <person name="Sangsakoo G."/>
            <person name="Vanavichit A."/>
            <person name="de Mattos Luiz.A.T."/>
            <person name="Zimmer P.D."/>
            <person name="Malone G."/>
            <person name="Dellagostin O."/>
            <person name="de Oliveira A.C."/>
            <person name="Bevan M."/>
            <person name="Bancroft I."/>
            <person name="Minx P."/>
            <person name="Cordum H."/>
            <person name="Wilson R."/>
            <person name="Cheng Z."/>
            <person name="Jin W."/>
            <person name="Jiang J."/>
            <person name="Leong S.A."/>
            <person name="Iwama H."/>
            <person name="Gojobori T."/>
            <person name="Itoh T."/>
            <person name="Niimura Y."/>
            <person name="Fujii Y."/>
            <person name="Habara T."/>
            <person name="Sakai H."/>
            <person name="Sato Y."/>
            <person name="Wilson G."/>
            <person name="Kumar K."/>
            <person name="McCouch S."/>
            <person name="Juretic N."/>
            <person name="Hoen D."/>
            <person name="Wright S."/>
            <person name="Bruskiewich R."/>
            <person name="Bureau T."/>
            <person name="Miyao A."/>
            <person name="Hirochika H."/>
            <person name="Nishikawa T."/>
            <person name="Kadowaki K."/>
            <person name="Sugiura M."/>
            <person name="Burr B."/>
            <person name="Sasaki T."/>
        </authorList>
    </citation>
    <scope>NUCLEOTIDE SEQUENCE [LARGE SCALE GENOMIC DNA]</scope>
    <source>
        <strain evidence="4">cv. Nipponbare</strain>
    </source>
</reference>
<reference evidence="4" key="4">
    <citation type="journal article" date="2008" name="Nucleic Acids Res.">
        <title>The rice annotation project database (RAP-DB): 2008 update.</title>
        <authorList>
            <consortium name="The rice annotation project (RAP)"/>
        </authorList>
    </citation>
    <scope>GENOME REANNOTATION</scope>
    <source>
        <strain evidence="4">cv. Nipponbare</strain>
    </source>
</reference>
<accession>Q6Z167</accession>
<organism evidence="2 4">
    <name type="scientific">Oryza sativa subsp. japonica</name>
    <name type="common">Rice</name>
    <dbReference type="NCBI Taxonomy" id="39947"/>
    <lineage>
        <taxon>Eukaryota</taxon>
        <taxon>Viridiplantae</taxon>
        <taxon>Streptophyta</taxon>
        <taxon>Embryophyta</taxon>
        <taxon>Tracheophyta</taxon>
        <taxon>Spermatophyta</taxon>
        <taxon>Magnoliopsida</taxon>
        <taxon>Liliopsida</taxon>
        <taxon>Poales</taxon>
        <taxon>Poaceae</taxon>
        <taxon>BOP clade</taxon>
        <taxon>Oryzoideae</taxon>
        <taxon>Oryzeae</taxon>
        <taxon>Oryzinae</taxon>
        <taxon>Oryza</taxon>
        <taxon>Oryza sativa</taxon>
    </lineage>
</organism>
<evidence type="ECO:0000313" key="2">
    <source>
        <dbReference type="EMBL" id="BAC84276.1"/>
    </source>
</evidence>
<dbReference type="AlphaFoldDB" id="Q6Z167"/>
<name>Q6Z167_ORYSJ</name>
<dbReference type="EMBL" id="AP006159">
    <property type="protein sequence ID" value="BAD31898.1"/>
    <property type="molecule type" value="Genomic_DNA"/>
</dbReference>
<gene>
    <name evidence="3" type="ORF">B1157F01.2</name>
    <name evidence="2" type="ORF">P0035G02.41</name>
</gene>
<dbReference type="EMBL" id="AP005447">
    <property type="protein sequence ID" value="BAC84276.1"/>
    <property type="molecule type" value="Genomic_DNA"/>
</dbReference>
<reference evidence="2" key="1">
    <citation type="submission" date="2002-06" db="EMBL/GenBank/DDBJ databases">
        <title>Oryza sativa nipponbare(GA3) genomic DNA, chromosome 7, PAC clone:P0035G02.</title>
        <authorList>
            <person name="Sasaki T."/>
            <person name="Matsumoto T."/>
            <person name="Katayose Y."/>
        </authorList>
    </citation>
    <scope>NUCLEOTIDE SEQUENCE</scope>
</reference>
<proteinExistence type="predicted"/>
<feature type="compositionally biased region" description="Low complexity" evidence="1">
    <location>
        <begin position="8"/>
        <end position="18"/>
    </location>
</feature>
<feature type="region of interest" description="Disordered" evidence="1">
    <location>
        <begin position="1"/>
        <end position="20"/>
    </location>
</feature>
<protein>
    <submittedName>
        <fullName evidence="2">Uncharacterized protein</fullName>
    </submittedName>
</protein>
<evidence type="ECO:0000313" key="4">
    <source>
        <dbReference type="Proteomes" id="UP000000763"/>
    </source>
</evidence>